<dbReference type="PANTHER" id="PTHR46124">
    <property type="entry name" value="D-AMINOACYL-TRNA DEACYLASE"/>
    <property type="match status" value="1"/>
</dbReference>
<feature type="binding site" evidence="3">
    <location>
        <position position="8"/>
    </location>
    <ligand>
        <name>a divalent metal cation</name>
        <dbReference type="ChEBI" id="CHEBI:60240"/>
        <label>1</label>
    </ligand>
</feature>
<dbReference type="OrthoDB" id="9810005at2"/>
<dbReference type="HOGENOM" id="CLU_031506_0_1_4"/>
<accession>F2BFN5</accession>
<evidence type="ECO:0000256" key="1">
    <source>
        <dbReference type="ARBA" id="ARBA00009275"/>
    </source>
</evidence>
<dbReference type="RefSeq" id="WP_007343547.1">
    <property type="nucleotide sequence ID" value="NZ_GL878494.1"/>
</dbReference>
<dbReference type="SUPFAM" id="SSF51556">
    <property type="entry name" value="Metallo-dependent hydrolases"/>
    <property type="match status" value="1"/>
</dbReference>
<proteinExistence type="inferred from homology"/>
<dbReference type="Pfam" id="PF01026">
    <property type="entry name" value="TatD_DNase"/>
    <property type="match status" value="1"/>
</dbReference>
<dbReference type="PROSITE" id="PS01091">
    <property type="entry name" value="TATD_3"/>
    <property type="match status" value="1"/>
</dbReference>
<organism evidence="4 5">
    <name type="scientific">Neisseria bacilliformis ATCC BAA-1200</name>
    <dbReference type="NCBI Taxonomy" id="888742"/>
    <lineage>
        <taxon>Bacteria</taxon>
        <taxon>Pseudomonadati</taxon>
        <taxon>Pseudomonadota</taxon>
        <taxon>Betaproteobacteria</taxon>
        <taxon>Neisseriales</taxon>
        <taxon>Neisseriaceae</taxon>
        <taxon>Neisseria</taxon>
    </lineage>
</organism>
<dbReference type="CDD" id="cd01310">
    <property type="entry name" value="TatD_DNAse"/>
    <property type="match status" value="1"/>
</dbReference>
<feature type="binding site" evidence="3">
    <location>
        <position position="129"/>
    </location>
    <ligand>
        <name>a divalent metal cation</name>
        <dbReference type="ChEBI" id="CHEBI:60240"/>
        <label>2</label>
    </ligand>
</feature>
<dbReference type="Proteomes" id="UP000004105">
    <property type="component" value="Unassembled WGS sequence"/>
</dbReference>
<feature type="binding site" evidence="3">
    <location>
        <position position="202"/>
    </location>
    <ligand>
        <name>a divalent metal cation</name>
        <dbReference type="ChEBI" id="CHEBI:60240"/>
        <label>1</label>
    </ligand>
</feature>
<dbReference type="GO" id="GO:0016788">
    <property type="term" value="F:hydrolase activity, acting on ester bonds"/>
    <property type="evidence" value="ECO:0007669"/>
    <property type="project" value="InterPro"/>
</dbReference>
<name>F2BFN5_9NEIS</name>
<dbReference type="STRING" id="267212.GCA_001063965_01875"/>
<reference evidence="4 5" key="1">
    <citation type="submission" date="2011-02" db="EMBL/GenBank/DDBJ databases">
        <authorList>
            <person name="Muzny D."/>
            <person name="Qin X."/>
            <person name="Deng J."/>
            <person name="Jiang H."/>
            <person name="Liu Y."/>
            <person name="Qu J."/>
            <person name="Song X.-Z."/>
            <person name="Zhang L."/>
            <person name="Thornton R."/>
            <person name="Coyle M."/>
            <person name="Francisco L."/>
            <person name="Jackson L."/>
            <person name="Javaid M."/>
            <person name="Korchina V."/>
            <person name="Kovar C."/>
            <person name="Mata R."/>
            <person name="Mathew T."/>
            <person name="Ngo R."/>
            <person name="Nguyen L."/>
            <person name="Nguyen N."/>
            <person name="Okwuonu G."/>
            <person name="Ongeri F."/>
            <person name="Pham C."/>
            <person name="Simmons D."/>
            <person name="Wilczek-Boney K."/>
            <person name="Hale W."/>
            <person name="Jakkamsetti A."/>
            <person name="Pham P."/>
            <person name="Ruth R."/>
            <person name="San Lucas F."/>
            <person name="Warren J."/>
            <person name="Zhang J."/>
            <person name="Zhao Z."/>
            <person name="Zhou C."/>
            <person name="Zhu D."/>
            <person name="Lee S."/>
            <person name="Bess C."/>
            <person name="Blankenburg K."/>
            <person name="Forbes L."/>
            <person name="Fu Q."/>
            <person name="Gubbala S."/>
            <person name="Hirani K."/>
            <person name="Jayaseelan J.C."/>
            <person name="Lara F."/>
            <person name="Munidasa M."/>
            <person name="Palculict T."/>
            <person name="Patil S."/>
            <person name="Pu L.-L."/>
            <person name="Saada N."/>
            <person name="Tang L."/>
            <person name="Weissenberger G."/>
            <person name="Zhu Y."/>
            <person name="Hemphill L."/>
            <person name="Shang Y."/>
            <person name="Youmans B."/>
            <person name="Ayvaz T."/>
            <person name="Ross M."/>
            <person name="Santibanez J."/>
            <person name="Aqrawi P."/>
            <person name="Gross S."/>
            <person name="Joshi V."/>
            <person name="Fowler G."/>
            <person name="Nazareth L."/>
            <person name="Reid J."/>
            <person name="Worley K."/>
            <person name="Petrosino J."/>
            <person name="Highlander S."/>
            <person name="Gibbs R."/>
        </authorList>
    </citation>
    <scope>NUCLEOTIDE SEQUENCE [LARGE SCALE GENOMIC DNA]</scope>
    <source>
        <strain evidence="4 5">ATCC BAA-1200</strain>
    </source>
</reference>
<evidence type="ECO:0000256" key="3">
    <source>
        <dbReference type="PIRSR" id="PIRSR005902-1"/>
    </source>
</evidence>
<feature type="binding site" evidence="3">
    <location>
        <position position="152"/>
    </location>
    <ligand>
        <name>a divalent metal cation</name>
        <dbReference type="ChEBI" id="CHEBI:60240"/>
        <label>2</label>
    </ligand>
</feature>
<evidence type="ECO:0000313" key="5">
    <source>
        <dbReference type="Proteomes" id="UP000004105"/>
    </source>
</evidence>
<gene>
    <name evidence="4" type="ORF">HMPREF9123_2542</name>
</gene>
<dbReference type="InterPro" id="IPR032466">
    <property type="entry name" value="Metal_Hydrolase"/>
</dbReference>
<dbReference type="EMBL" id="AFAY01000051">
    <property type="protein sequence ID" value="EGF08234.1"/>
    <property type="molecule type" value="Genomic_DNA"/>
</dbReference>
<dbReference type="InterPro" id="IPR001130">
    <property type="entry name" value="TatD-like"/>
</dbReference>
<dbReference type="Gene3D" id="3.20.20.140">
    <property type="entry name" value="Metal-dependent hydrolases"/>
    <property type="match status" value="1"/>
</dbReference>
<dbReference type="InterPro" id="IPR018228">
    <property type="entry name" value="DNase_TatD-rel_CS"/>
</dbReference>
<evidence type="ECO:0000256" key="2">
    <source>
        <dbReference type="ARBA" id="ARBA00022801"/>
    </source>
</evidence>
<sequence length="248" mass="26796">MLTDTHTHLASPPLAGQLPQILAAAAATGVTRFFVPAARRADWTAVAALAAPHIVPAFGIHPWFAAEEGGADDIQALQDLLRRHPQAMLGETGLDYLHAADETQRRRQRDRLSAQLDIAAQYRRPALLHNVRAGADLLRLLRAHNIRRGIVHAFSGSLEEARAFAAQGLKIGIGVLVLNPRAQKARRTAAEMPLSSLVLETDSPFMLKNTPNTPANTRAVAETVRTLRGIPLEALAEATEHNATELLG</sequence>
<comment type="similarity">
    <text evidence="1">Belongs to the metallo-dependent hydrolases superfamily. TatD-type hydrolase family.</text>
</comment>
<feature type="binding site" evidence="3">
    <location>
        <position position="6"/>
    </location>
    <ligand>
        <name>a divalent metal cation</name>
        <dbReference type="ChEBI" id="CHEBI:60240"/>
        <label>1</label>
    </ligand>
</feature>
<dbReference type="PANTHER" id="PTHR46124:SF3">
    <property type="entry name" value="HYDROLASE"/>
    <property type="match status" value="1"/>
</dbReference>
<feature type="binding site" evidence="3">
    <location>
        <position position="91"/>
    </location>
    <ligand>
        <name>a divalent metal cation</name>
        <dbReference type="ChEBI" id="CHEBI:60240"/>
        <label>1</label>
    </ligand>
</feature>
<dbReference type="GO" id="GO:0046872">
    <property type="term" value="F:metal ion binding"/>
    <property type="evidence" value="ECO:0007669"/>
    <property type="project" value="UniProtKB-KW"/>
</dbReference>
<evidence type="ECO:0000313" key="4">
    <source>
        <dbReference type="EMBL" id="EGF08234.1"/>
    </source>
</evidence>
<dbReference type="PIRSF" id="PIRSF005902">
    <property type="entry name" value="DNase_TatD"/>
    <property type="match status" value="1"/>
</dbReference>
<keyword evidence="5" id="KW-1185">Reference proteome</keyword>
<dbReference type="AlphaFoldDB" id="F2BFN5"/>
<dbReference type="GO" id="GO:0005829">
    <property type="term" value="C:cytosol"/>
    <property type="evidence" value="ECO:0007669"/>
    <property type="project" value="TreeGrafter"/>
</dbReference>
<protein>
    <submittedName>
        <fullName evidence="4">TatD family hydrolase</fullName>
    </submittedName>
</protein>
<comment type="caution">
    <text evidence="4">The sequence shown here is derived from an EMBL/GenBank/DDBJ whole genome shotgun (WGS) entry which is preliminary data.</text>
</comment>
<keyword evidence="2 4" id="KW-0378">Hydrolase</keyword>
<keyword evidence="3" id="KW-0479">Metal-binding</keyword>